<dbReference type="PANTHER" id="PTHR30522">
    <property type="entry name" value="NUCLEOSIDE TRIPHOSPHATE PYROPHOSPHOHYDROLASE"/>
    <property type="match status" value="1"/>
</dbReference>
<dbReference type="GO" id="GO:0046052">
    <property type="term" value="P:UTP catabolic process"/>
    <property type="evidence" value="ECO:0007669"/>
    <property type="project" value="TreeGrafter"/>
</dbReference>
<protein>
    <recommendedName>
        <fullName evidence="4">Nucleoside triphosphate pyrophosphohydrolase</fullName>
        <ecNumber evidence="3">3.6.1.8</ecNumber>
    </recommendedName>
</protein>
<dbReference type="Proteomes" id="UP000528322">
    <property type="component" value="Unassembled WGS sequence"/>
</dbReference>
<dbReference type="InterPro" id="IPR048015">
    <property type="entry name" value="NTP-PPase_MazG-like_N"/>
</dbReference>
<dbReference type="PANTHER" id="PTHR30522:SF0">
    <property type="entry name" value="NUCLEOSIDE TRIPHOSPHATE PYROPHOSPHOHYDROLASE"/>
    <property type="match status" value="1"/>
</dbReference>
<evidence type="ECO:0000256" key="4">
    <source>
        <dbReference type="ARBA" id="ARBA00074799"/>
    </source>
</evidence>
<dbReference type="Pfam" id="PF03819">
    <property type="entry name" value="MazG"/>
    <property type="match status" value="2"/>
</dbReference>
<dbReference type="NCBIfam" id="TIGR00444">
    <property type="entry name" value="mazG"/>
    <property type="match status" value="1"/>
</dbReference>
<dbReference type="FunFam" id="1.10.287.1080:FF:000001">
    <property type="entry name" value="Nucleoside triphosphate pyrophosphohydrolase"/>
    <property type="match status" value="1"/>
</dbReference>
<accession>A0A7W7Y283</accession>
<evidence type="ECO:0000256" key="2">
    <source>
        <dbReference type="ARBA" id="ARBA00061115"/>
    </source>
</evidence>
<evidence type="ECO:0000313" key="8">
    <source>
        <dbReference type="Proteomes" id="UP000528322"/>
    </source>
</evidence>
<evidence type="ECO:0000259" key="6">
    <source>
        <dbReference type="Pfam" id="PF03819"/>
    </source>
</evidence>
<dbReference type="SUPFAM" id="SSF101386">
    <property type="entry name" value="all-alpha NTP pyrophosphatases"/>
    <property type="match status" value="2"/>
</dbReference>
<reference evidence="7 8" key="1">
    <citation type="submission" date="2020-08" db="EMBL/GenBank/DDBJ databases">
        <title>Genomic Encyclopedia of Type Strains, Phase IV (KMG-IV): sequencing the most valuable type-strain genomes for metagenomic binning, comparative biology and taxonomic classification.</title>
        <authorList>
            <person name="Goeker M."/>
        </authorList>
    </citation>
    <scope>NUCLEOTIDE SEQUENCE [LARGE SCALE GENOMIC DNA]</scope>
    <source>
        <strain evidence="7 8">DSM 22071</strain>
    </source>
</reference>
<feature type="coiled-coil region" evidence="5">
    <location>
        <begin position="158"/>
        <end position="185"/>
    </location>
</feature>
<dbReference type="EC" id="3.6.1.8" evidence="3"/>
<dbReference type="NCBIfam" id="NF007113">
    <property type="entry name" value="PRK09562.1"/>
    <property type="match status" value="1"/>
</dbReference>
<dbReference type="AlphaFoldDB" id="A0A7W7Y283"/>
<comment type="caution">
    <text evidence="7">The sequence shown here is derived from an EMBL/GenBank/DDBJ whole genome shotgun (WGS) entry which is preliminary data.</text>
</comment>
<gene>
    <name evidence="7" type="ORF">HNR37_000038</name>
</gene>
<dbReference type="GO" id="GO:0032259">
    <property type="term" value="P:methylation"/>
    <property type="evidence" value="ECO:0007669"/>
    <property type="project" value="UniProtKB-KW"/>
</dbReference>
<dbReference type="GO" id="GO:0046047">
    <property type="term" value="P:TTP catabolic process"/>
    <property type="evidence" value="ECO:0007669"/>
    <property type="project" value="TreeGrafter"/>
</dbReference>
<keyword evidence="5" id="KW-0175">Coiled coil</keyword>
<keyword evidence="8" id="KW-1185">Reference proteome</keyword>
<dbReference type="EMBL" id="JACHID010000001">
    <property type="protein sequence ID" value="MBB5020735.1"/>
    <property type="molecule type" value="Genomic_DNA"/>
</dbReference>
<dbReference type="InterPro" id="IPR011551">
    <property type="entry name" value="NTP_PyrPHydrolase_MazG"/>
</dbReference>
<comment type="catalytic activity">
    <reaction evidence="1">
        <text>ATP + H2O = AMP + diphosphate + H(+)</text>
        <dbReference type="Rhea" id="RHEA:14245"/>
        <dbReference type="ChEBI" id="CHEBI:15377"/>
        <dbReference type="ChEBI" id="CHEBI:15378"/>
        <dbReference type="ChEBI" id="CHEBI:30616"/>
        <dbReference type="ChEBI" id="CHEBI:33019"/>
        <dbReference type="ChEBI" id="CHEBI:456215"/>
        <dbReference type="EC" id="3.6.1.8"/>
    </reaction>
</comment>
<dbReference type="GO" id="GO:0047693">
    <property type="term" value="F:ATP diphosphatase activity"/>
    <property type="evidence" value="ECO:0007669"/>
    <property type="project" value="UniProtKB-EC"/>
</dbReference>
<feature type="domain" description="NTP pyrophosphohydrolase MazG-like" evidence="6">
    <location>
        <begin position="163"/>
        <end position="226"/>
    </location>
</feature>
<evidence type="ECO:0000256" key="1">
    <source>
        <dbReference type="ARBA" id="ARBA00052141"/>
    </source>
</evidence>
<evidence type="ECO:0000256" key="5">
    <source>
        <dbReference type="SAM" id="Coils"/>
    </source>
</evidence>
<evidence type="ECO:0000256" key="3">
    <source>
        <dbReference type="ARBA" id="ARBA00066372"/>
    </source>
</evidence>
<evidence type="ECO:0000313" key="7">
    <source>
        <dbReference type="EMBL" id="MBB5020735.1"/>
    </source>
</evidence>
<dbReference type="InterPro" id="IPR004518">
    <property type="entry name" value="MazG-like_dom"/>
</dbReference>
<sequence length="256" mass="29417">MSTDPYTMLKYLMDTLNGPDGCPWDREQTHQSLRQYMIEEAYEVVDAIDAEDDAELQEELGDVLLQVFFHSDIARRRGVFDVDDVARGLYEKMVRRHPHIFGAECLGSADEVLQQWTEIKAAEKDSRQSVLDGIPRQLPSLARAYKLQKRAARVGFDWEQASETLDKIEEEIAELRSAMDSEEYDGIEAELGDLLFSVVNCARKLGVEPETALNRTNEKFSRRFRQVEKGMGVDGKLTLQELDQLWNEAKQKERKP</sequence>
<dbReference type="GO" id="GO:0008168">
    <property type="term" value="F:methyltransferase activity"/>
    <property type="evidence" value="ECO:0007669"/>
    <property type="project" value="UniProtKB-KW"/>
</dbReference>
<dbReference type="CDD" id="cd11528">
    <property type="entry name" value="NTP-PPase_MazG_Nterm"/>
    <property type="match status" value="1"/>
</dbReference>
<keyword evidence="7" id="KW-0808">Transferase</keyword>
<dbReference type="Gene3D" id="1.10.287.1080">
    <property type="entry name" value="MazG-like"/>
    <property type="match status" value="2"/>
</dbReference>
<dbReference type="InterPro" id="IPR048011">
    <property type="entry name" value="NTP-PPase_MazG-like_C"/>
</dbReference>
<organism evidence="7 8">
    <name type="scientific">Desulfurispira natronophila</name>
    <dbReference type="NCBI Taxonomy" id="682562"/>
    <lineage>
        <taxon>Bacteria</taxon>
        <taxon>Pseudomonadati</taxon>
        <taxon>Chrysiogenota</taxon>
        <taxon>Chrysiogenia</taxon>
        <taxon>Chrysiogenales</taxon>
        <taxon>Chrysiogenaceae</taxon>
        <taxon>Desulfurispira</taxon>
    </lineage>
</organism>
<dbReference type="CDD" id="cd11529">
    <property type="entry name" value="NTP-PPase_MazG_Cterm"/>
    <property type="match status" value="1"/>
</dbReference>
<dbReference type="FunFam" id="1.10.287.1080:FF:000003">
    <property type="entry name" value="Nucleoside triphosphate pyrophosphohydrolase"/>
    <property type="match status" value="1"/>
</dbReference>
<feature type="domain" description="NTP pyrophosphohydrolase MazG-like" evidence="6">
    <location>
        <begin position="28"/>
        <end position="101"/>
    </location>
</feature>
<dbReference type="GO" id="GO:0046076">
    <property type="term" value="P:dTTP catabolic process"/>
    <property type="evidence" value="ECO:0007669"/>
    <property type="project" value="TreeGrafter"/>
</dbReference>
<dbReference type="RefSeq" id="WP_183728097.1">
    <property type="nucleotide sequence ID" value="NZ_JACHID010000001.1"/>
</dbReference>
<dbReference type="GO" id="GO:0006203">
    <property type="term" value="P:dGTP catabolic process"/>
    <property type="evidence" value="ECO:0007669"/>
    <property type="project" value="TreeGrafter"/>
</dbReference>
<keyword evidence="7" id="KW-0489">Methyltransferase</keyword>
<comment type="similarity">
    <text evidence="2">Belongs to the nucleoside triphosphate pyrophosphohydrolase family.</text>
</comment>
<dbReference type="GO" id="GO:0006950">
    <property type="term" value="P:response to stress"/>
    <property type="evidence" value="ECO:0007669"/>
    <property type="project" value="UniProtKB-ARBA"/>
</dbReference>
<dbReference type="GO" id="GO:0046061">
    <property type="term" value="P:dATP catabolic process"/>
    <property type="evidence" value="ECO:0007669"/>
    <property type="project" value="TreeGrafter"/>
</dbReference>
<dbReference type="GO" id="GO:0046081">
    <property type="term" value="P:dUTP catabolic process"/>
    <property type="evidence" value="ECO:0007669"/>
    <property type="project" value="TreeGrafter"/>
</dbReference>
<proteinExistence type="inferred from homology"/>
<name>A0A7W7Y283_9BACT</name>